<dbReference type="EMBL" id="BKCJ010049568">
    <property type="protein sequence ID" value="GEW21796.1"/>
    <property type="molecule type" value="Genomic_DNA"/>
</dbReference>
<feature type="region of interest" description="Disordered" evidence="6">
    <location>
        <begin position="105"/>
        <end position="124"/>
    </location>
</feature>
<dbReference type="PANTHER" id="PTHR46481">
    <property type="entry name" value="ZINC FINGER BED DOMAIN-CONTAINING PROTEIN 4"/>
    <property type="match status" value="1"/>
</dbReference>
<protein>
    <recommendedName>
        <fullName evidence="7">HAT C-terminal dimerisation domain-containing protein</fullName>
    </recommendedName>
</protein>
<reference evidence="8" key="1">
    <citation type="journal article" date="2019" name="Sci. Rep.">
        <title>Draft genome of Tanacetum cinerariifolium, the natural source of mosquito coil.</title>
        <authorList>
            <person name="Yamashiro T."/>
            <person name="Shiraishi A."/>
            <person name="Satake H."/>
            <person name="Nakayama K."/>
        </authorList>
    </citation>
    <scope>NUCLEOTIDE SEQUENCE</scope>
</reference>
<dbReference type="InterPro" id="IPR012337">
    <property type="entry name" value="RNaseH-like_sf"/>
</dbReference>
<dbReference type="SUPFAM" id="SSF53098">
    <property type="entry name" value="Ribonuclease H-like"/>
    <property type="match status" value="1"/>
</dbReference>
<dbReference type="PANTHER" id="PTHR46481:SF10">
    <property type="entry name" value="ZINC FINGER BED DOMAIN-CONTAINING PROTEIN 39"/>
    <property type="match status" value="1"/>
</dbReference>
<organism evidence="8">
    <name type="scientific">Tanacetum cinerariifolium</name>
    <name type="common">Dalmatian daisy</name>
    <name type="synonym">Chrysanthemum cinerariifolium</name>
    <dbReference type="NCBI Taxonomy" id="118510"/>
    <lineage>
        <taxon>Eukaryota</taxon>
        <taxon>Viridiplantae</taxon>
        <taxon>Streptophyta</taxon>
        <taxon>Embryophyta</taxon>
        <taxon>Tracheophyta</taxon>
        <taxon>Spermatophyta</taxon>
        <taxon>Magnoliopsida</taxon>
        <taxon>eudicotyledons</taxon>
        <taxon>Gunneridae</taxon>
        <taxon>Pentapetalae</taxon>
        <taxon>asterids</taxon>
        <taxon>campanulids</taxon>
        <taxon>Asterales</taxon>
        <taxon>Asteraceae</taxon>
        <taxon>Asteroideae</taxon>
        <taxon>Anthemideae</taxon>
        <taxon>Anthemidinae</taxon>
        <taxon>Tanacetum</taxon>
    </lineage>
</organism>
<evidence type="ECO:0000256" key="6">
    <source>
        <dbReference type="SAM" id="MobiDB-lite"/>
    </source>
</evidence>
<evidence type="ECO:0000256" key="1">
    <source>
        <dbReference type="ARBA" id="ARBA00004123"/>
    </source>
</evidence>
<dbReference type="GO" id="GO:0005634">
    <property type="term" value="C:nucleus"/>
    <property type="evidence" value="ECO:0007669"/>
    <property type="project" value="UniProtKB-SubCell"/>
</dbReference>
<feature type="domain" description="HAT C-terminal dimerisation" evidence="7">
    <location>
        <begin position="511"/>
        <end position="568"/>
    </location>
</feature>
<evidence type="ECO:0000313" key="8">
    <source>
        <dbReference type="EMBL" id="GEW21796.1"/>
    </source>
</evidence>
<comment type="subcellular location">
    <subcellularLocation>
        <location evidence="1">Nucleus</location>
    </subcellularLocation>
</comment>
<evidence type="ECO:0000256" key="4">
    <source>
        <dbReference type="ARBA" id="ARBA00022833"/>
    </source>
</evidence>
<gene>
    <name evidence="8" type="ORF">Tci_193772</name>
</gene>
<keyword evidence="3" id="KW-0863">Zinc-finger</keyword>
<comment type="caution">
    <text evidence="8">The sequence shown here is derived from an EMBL/GenBank/DDBJ whole genome shotgun (WGS) entry which is preliminary data.</text>
</comment>
<keyword evidence="4" id="KW-0862">Zinc</keyword>
<dbReference type="GO" id="GO:0046983">
    <property type="term" value="F:protein dimerization activity"/>
    <property type="evidence" value="ECO:0007669"/>
    <property type="project" value="InterPro"/>
</dbReference>
<accession>A0A699GV88</accession>
<sequence length="753" mass="86394">MEYEYKRNHVPAFGSWDCNDDLPFTQCFETARQAGLLRYSYSEDRDLYVTGDLYDNNVVTPAMIVVPRRAGKAGGDKKDAWVVCDYEYDYNFNYNCHVKEPPSPVSVATPPPPSPPTQIRRRHVKPKAVDEDLYRISPELLRAKAKKKKWGLFSSCMQPSCRCEGFNTTLRNHITHPHCEVIKAQENQNSKAGQTSMARDGSVFRYDPDYLREQFACLVIQRALPFNHFDHEQTTRVFQNTMQPRYTHVSRSTLKRDAMRLWLAAKQEIIDSFGNLNACVNLTTDVWSAPHRVLGSYMCVTAHWIEPDTWQMMKRVISFEEFPSPHIGGALFKMLIRVLTHFNLEDKVMSITLDNASNNSSAMDKLKLKYDPPMGGRYDPDYLREQFAGLVIQRALPFNHFNHEQTTRVFQNTMQPRYTHVSRSTLKRDAMRLWLAAKQEIIDSFGNLNACVNLTTDVWSAPHGVPDFLIESISSDLEFFDDDFASKSKDYFKESLEGLYNLYYENMVFGKKMKQCFPFYRMFMNLISVQASSVASESAFSTSGRVLSILRIRLTPASLEMCMCLKDHLDAKERKQDKCPLEIPLDFEEDVFDDEVQRNEAIPLSDEEIALDASSEGTLSPGGPRTQIQSESGSSIYVTRSMSREEDIFTYEADRCRQQFESFVIQEGLLFNHFDNPRLTKMRTLMGAQDLWESVTIGYEEPSASKVGAKSANQLKAWKEKRIKLKTALYLLFQSVDESGFEKIAEATTSKVA</sequence>
<feature type="compositionally biased region" description="Pro residues" evidence="6">
    <location>
        <begin position="105"/>
        <end position="116"/>
    </location>
</feature>
<keyword evidence="5" id="KW-0539">Nucleus</keyword>
<dbReference type="InterPro" id="IPR008906">
    <property type="entry name" value="HATC_C_dom"/>
</dbReference>
<dbReference type="AlphaFoldDB" id="A0A699GV88"/>
<name>A0A699GV88_TANCI</name>
<evidence type="ECO:0000256" key="5">
    <source>
        <dbReference type="ARBA" id="ARBA00023242"/>
    </source>
</evidence>
<dbReference type="InterPro" id="IPR052035">
    <property type="entry name" value="ZnF_BED_domain_contain"/>
</dbReference>
<keyword evidence="2" id="KW-0479">Metal-binding</keyword>
<proteinExistence type="predicted"/>
<feature type="region of interest" description="Disordered" evidence="6">
    <location>
        <begin position="613"/>
        <end position="634"/>
    </location>
</feature>
<evidence type="ECO:0000259" key="7">
    <source>
        <dbReference type="Pfam" id="PF05699"/>
    </source>
</evidence>
<evidence type="ECO:0000256" key="3">
    <source>
        <dbReference type="ARBA" id="ARBA00022771"/>
    </source>
</evidence>
<dbReference type="Pfam" id="PF05699">
    <property type="entry name" value="Dimer_Tnp_hAT"/>
    <property type="match status" value="1"/>
</dbReference>
<dbReference type="GO" id="GO:0008270">
    <property type="term" value="F:zinc ion binding"/>
    <property type="evidence" value="ECO:0007669"/>
    <property type="project" value="UniProtKB-KW"/>
</dbReference>
<evidence type="ECO:0000256" key="2">
    <source>
        <dbReference type="ARBA" id="ARBA00022723"/>
    </source>
</evidence>